<reference evidence="8 9" key="1">
    <citation type="submission" date="2021-06" db="EMBL/GenBank/DDBJ databases">
        <authorList>
            <person name="Kallberg Y."/>
            <person name="Tangrot J."/>
            <person name="Rosling A."/>
        </authorList>
    </citation>
    <scope>NUCLEOTIDE SEQUENCE [LARGE SCALE GENOMIC DNA]</scope>
    <source>
        <strain evidence="8 9">120-4 pot B 10/14</strain>
    </source>
</reference>
<keyword evidence="5" id="KW-0378">Hydrolase</keyword>
<accession>A0ABN7XBS2</accession>
<feature type="non-terminal residue" evidence="8">
    <location>
        <position position="54"/>
    </location>
</feature>
<sequence>YSEPFILFTDASYQVLGAVLSQIKNGREHAIAYASQTLIPAEQNYSTIKLKCLA</sequence>
<feature type="domain" description="Reverse transcriptase RNase H-like" evidence="7">
    <location>
        <begin position="2"/>
        <end position="54"/>
    </location>
</feature>
<dbReference type="SUPFAM" id="SSF56672">
    <property type="entry name" value="DNA/RNA polymerases"/>
    <property type="match status" value="1"/>
</dbReference>
<comment type="caution">
    <text evidence="8">The sequence shown here is derived from an EMBL/GenBank/DDBJ whole genome shotgun (WGS) entry which is preliminary data.</text>
</comment>
<dbReference type="Pfam" id="PF17917">
    <property type="entry name" value="RT_RNaseH"/>
    <property type="match status" value="1"/>
</dbReference>
<feature type="non-terminal residue" evidence="8">
    <location>
        <position position="1"/>
    </location>
</feature>
<evidence type="ECO:0000256" key="1">
    <source>
        <dbReference type="ARBA" id="ARBA00022679"/>
    </source>
</evidence>
<dbReference type="Gene3D" id="3.10.20.370">
    <property type="match status" value="1"/>
</dbReference>
<evidence type="ECO:0000256" key="6">
    <source>
        <dbReference type="ARBA" id="ARBA00022918"/>
    </source>
</evidence>
<organism evidence="8 9">
    <name type="scientific">Gigaspora margarita</name>
    <dbReference type="NCBI Taxonomy" id="4874"/>
    <lineage>
        <taxon>Eukaryota</taxon>
        <taxon>Fungi</taxon>
        <taxon>Fungi incertae sedis</taxon>
        <taxon>Mucoromycota</taxon>
        <taxon>Glomeromycotina</taxon>
        <taxon>Glomeromycetes</taxon>
        <taxon>Diversisporales</taxon>
        <taxon>Gigasporaceae</taxon>
        <taxon>Gigaspora</taxon>
    </lineage>
</organism>
<dbReference type="Proteomes" id="UP000789901">
    <property type="component" value="Unassembled WGS sequence"/>
</dbReference>
<keyword evidence="6" id="KW-0695">RNA-directed DNA polymerase</keyword>
<dbReference type="PANTHER" id="PTHR34072">
    <property type="entry name" value="ENZYMATIC POLYPROTEIN-RELATED"/>
    <property type="match status" value="1"/>
</dbReference>
<keyword evidence="9" id="KW-1185">Reference proteome</keyword>
<evidence type="ECO:0000256" key="5">
    <source>
        <dbReference type="ARBA" id="ARBA00022801"/>
    </source>
</evidence>
<evidence type="ECO:0000256" key="2">
    <source>
        <dbReference type="ARBA" id="ARBA00022695"/>
    </source>
</evidence>
<keyword evidence="4" id="KW-0255">Endonuclease</keyword>
<gene>
    <name evidence="8" type="ORF">GMARGA_LOCUS40590</name>
</gene>
<evidence type="ECO:0000313" key="8">
    <source>
        <dbReference type="EMBL" id="CAG8851163.1"/>
    </source>
</evidence>
<protein>
    <submittedName>
        <fullName evidence="8">26980_t:CDS:1</fullName>
    </submittedName>
</protein>
<keyword evidence="2" id="KW-0548">Nucleotidyltransferase</keyword>
<dbReference type="EMBL" id="CAJVQB010104597">
    <property type="protein sequence ID" value="CAG8851163.1"/>
    <property type="molecule type" value="Genomic_DNA"/>
</dbReference>
<evidence type="ECO:0000313" key="9">
    <source>
        <dbReference type="Proteomes" id="UP000789901"/>
    </source>
</evidence>
<dbReference type="PANTHER" id="PTHR34072:SF49">
    <property type="entry name" value="RIBONUCLEASE H"/>
    <property type="match status" value="1"/>
</dbReference>
<keyword evidence="1" id="KW-0808">Transferase</keyword>
<evidence type="ECO:0000256" key="4">
    <source>
        <dbReference type="ARBA" id="ARBA00022759"/>
    </source>
</evidence>
<dbReference type="InterPro" id="IPR043502">
    <property type="entry name" value="DNA/RNA_pol_sf"/>
</dbReference>
<proteinExistence type="predicted"/>
<evidence type="ECO:0000256" key="3">
    <source>
        <dbReference type="ARBA" id="ARBA00022722"/>
    </source>
</evidence>
<keyword evidence="3" id="KW-0540">Nuclease</keyword>
<dbReference type="InterPro" id="IPR041373">
    <property type="entry name" value="RT_RNaseH"/>
</dbReference>
<evidence type="ECO:0000259" key="7">
    <source>
        <dbReference type="Pfam" id="PF17917"/>
    </source>
</evidence>
<name>A0ABN7XBS2_GIGMA</name>